<protein>
    <recommendedName>
        <fullName evidence="3">GrpE protein homolog, mitochondrial</fullName>
    </recommendedName>
</protein>
<gene>
    <name evidence="6" type="primary">mge1</name>
    <name evidence="6" type="ORF">OC842_006283</name>
</gene>
<feature type="compositionally biased region" description="Low complexity" evidence="5">
    <location>
        <begin position="30"/>
        <end position="59"/>
    </location>
</feature>
<evidence type="ECO:0000313" key="7">
    <source>
        <dbReference type="Proteomes" id="UP001176521"/>
    </source>
</evidence>
<dbReference type="PANTHER" id="PTHR21237">
    <property type="entry name" value="GRPE PROTEIN"/>
    <property type="match status" value="1"/>
</dbReference>
<dbReference type="AlphaFoldDB" id="A0AAN6G7J3"/>
<comment type="subcellular location">
    <subcellularLocation>
        <location evidence="1">Mitochondrion matrix</location>
    </subcellularLocation>
</comment>
<dbReference type="GO" id="GO:0030150">
    <property type="term" value="P:protein import into mitochondrial matrix"/>
    <property type="evidence" value="ECO:0007669"/>
    <property type="project" value="TreeGrafter"/>
</dbReference>
<evidence type="ECO:0000313" key="6">
    <source>
        <dbReference type="EMBL" id="KAK0523039.1"/>
    </source>
</evidence>
<dbReference type="HAMAP" id="MF_01151">
    <property type="entry name" value="GrpE"/>
    <property type="match status" value="1"/>
</dbReference>
<dbReference type="CDD" id="cd00446">
    <property type="entry name" value="GrpE"/>
    <property type="match status" value="1"/>
</dbReference>
<dbReference type="InterPro" id="IPR000740">
    <property type="entry name" value="GrpE"/>
</dbReference>
<dbReference type="GO" id="GO:0051087">
    <property type="term" value="F:protein-folding chaperone binding"/>
    <property type="evidence" value="ECO:0007669"/>
    <property type="project" value="InterPro"/>
</dbReference>
<evidence type="ECO:0000256" key="4">
    <source>
        <dbReference type="ARBA" id="ARBA00023186"/>
    </source>
</evidence>
<feature type="region of interest" description="Disordered" evidence="5">
    <location>
        <begin position="29"/>
        <end position="59"/>
    </location>
</feature>
<evidence type="ECO:0000256" key="5">
    <source>
        <dbReference type="SAM" id="MobiDB-lite"/>
    </source>
</evidence>
<name>A0AAN6G7J3_9BASI</name>
<feature type="region of interest" description="Disordered" evidence="5">
    <location>
        <begin position="81"/>
        <end position="113"/>
    </location>
</feature>
<dbReference type="Pfam" id="PF01025">
    <property type="entry name" value="GrpE"/>
    <property type="match status" value="1"/>
</dbReference>
<dbReference type="FunFam" id="2.30.22.10:FF:000002">
    <property type="entry name" value="GrpE protein homolog"/>
    <property type="match status" value="1"/>
</dbReference>
<reference evidence="6" key="1">
    <citation type="journal article" date="2023" name="PhytoFront">
        <title>Draft Genome Resources of Seven Strains of Tilletia horrida, Causal Agent of Kernel Smut of Rice.</title>
        <authorList>
            <person name="Khanal S."/>
            <person name="Antony Babu S."/>
            <person name="Zhou X.G."/>
        </authorList>
    </citation>
    <scope>NUCLEOTIDE SEQUENCE</scope>
    <source>
        <strain evidence="6">TX3</strain>
    </source>
</reference>
<dbReference type="SUPFAM" id="SSF51064">
    <property type="entry name" value="Head domain of nucleotide exchange factor GrpE"/>
    <property type="match status" value="1"/>
</dbReference>
<dbReference type="GO" id="GO:0051082">
    <property type="term" value="F:unfolded protein binding"/>
    <property type="evidence" value="ECO:0007669"/>
    <property type="project" value="TreeGrafter"/>
</dbReference>
<feature type="compositionally biased region" description="Basic and acidic residues" evidence="5">
    <location>
        <begin position="87"/>
        <end position="100"/>
    </location>
</feature>
<dbReference type="GO" id="GO:0000774">
    <property type="term" value="F:adenyl-nucleotide exchange factor activity"/>
    <property type="evidence" value="ECO:0007669"/>
    <property type="project" value="InterPro"/>
</dbReference>
<evidence type="ECO:0000256" key="2">
    <source>
        <dbReference type="ARBA" id="ARBA00009054"/>
    </source>
</evidence>
<dbReference type="Proteomes" id="UP001176521">
    <property type="component" value="Unassembled WGS sequence"/>
</dbReference>
<dbReference type="GO" id="GO:0042803">
    <property type="term" value="F:protein homodimerization activity"/>
    <property type="evidence" value="ECO:0007669"/>
    <property type="project" value="InterPro"/>
</dbReference>
<organism evidence="6 7">
    <name type="scientific">Tilletia horrida</name>
    <dbReference type="NCBI Taxonomy" id="155126"/>
    <lineage>
        <taxon>Eukaryota</taxon>
        <taxon>Fungi</taxon>
        <taxon>Dikarya</taxon>
        <taxon>Basidiomycota</taxon>
        <taxon>Ustilaginomycotina</taxon>
        <taxon>Exobasidiomycetes</taxon>
        <taxon>Tilletiales</taxon>
        <taxon>Tilletiaceae</taxon>
        <taxon>Tilletia</taxon>
    </lineage>
</organism>
<dbReference type="InterPro" id="IPR013805">
    <property type="entry name" value="GrpE_CC"/>
</dbReference>
<dbReference type="SUPFAM" id="SSF58014">
    <property type="entry name" value="Coiled-coil domain of nucleotide exchange factor GrpE"/>
    <property type="match status" value="1"/>
</dbReference>
<sequence>MLASSSSHAAVRLVARQTALAFPVARAAYSTSSSSSSSILASSTRTSPPASSLAATARAQQLHLRSATPSSPGSLALRAAFSSCPPRRSEKEAASAKDGAEDQPSCDKAAASAAASGGEDAHAVALKEKDAKIKELNDALLYARADMQNLMRRTAEDKANASDYAITKLARDLTSSLDILQIALRSVPESLRKAAAGGQAAPESSSEEGDPRRALVDLYSGLELTERSLLDMLKSHGVTEFDPTGEKFDPALHEALYQAPVPGKTPGTVLECQKRGYKIKNRVLRAAQVGVVQSTD</sequence>
<comment type="similarity">
    <text evidence="2">Belongs to the GrpE family.</text>
</comment>
<dbReference type="InterPro" id="IPR009012">
    <property type="entry name" value="GrpE_head"/>
</dbReference>
<evidence type="ECO:0000256" key="3">
    <source>
        <dbReference type="ARBA" id="ARBA00014521"/>
    </source>
</evidence>
<dbReference type="EMBL" id="JAPDMQ010000542">
    <property type="protein sequence ID" value="KAK0523039.1"/>
    <property type="molecule type" value="Genomic_DNA"/>
</dbReference>
<dbReference type="Gene3D" id="2.30.22.10">
    <property type="entry name" value="Head domain of nucleotide exchange factor GrpE"/>
    <property type="match status" value="1"/>
</dbReference>
<proteinExistence type="inferred from homology"/>
<dbReference type="GO" id="GO:0001405">
    <property type="term" value="C:PAM complex, Tim23 associated import motor"/>
    <property type="evidence" value="ECO:0007669"/>
    <property type="project" value="TreeGrafter"/>
</dbReference>
<keyword evidence="7" id="KW-1185">Reference proteome</keyword>
<accession>A0AAN6G7J3</accession>
<dbReference type="PANTHER" id="PTHR21237:SF23">
    <property type="entry name" value="GRPE PROTEIN HOMOLOG, MITOCHONDRIAL"/>
    <property type="match status" value="1"/>
</dbReference>
<dbReference type="Gene3D" id="3.90.20.20">
    <property type="match status" value="1"/>
</dbReference>
<dbReference type="GO" id="GO:0006457">
    <property type="term" value="P:protein folding"/>
    <property type="evidence" value="ECO:0007669"/>
    <property type="project" value="InterPro"/>
</dbReference>
<dbReference type="PROSITE" id="PS01071">
    <property type="entry name" value="GRPE"/>
    <property type="match status" value="1"/>
</dbReference>
<comment type="caution">
    <text evidence="6">The sequence shown here is derived from an EMBL/GenBank/DDBJ whole genome shotgun (WGS) entry which is preliminary data.</text>
</comment>
<evidence type="ECO:0000256" key="1">
    <source>
        <dbReference type="ARBA" id="ARBA00004305"/>
    </source>
</evidence>
<keyword evidence="4" id="KW-0143">Chaperone</keyword>